<evidence type="ECO:0000313" key="3">
    <source>
        <dbReference type="Proteomes" id="UP000015241"/>
    </source>
</evidence>
<keyword evidence="3" id="KW-1185">Reference proteome</keyword>
<dbReference type="Proteomes" id="UP000015241">
    <property type="component" value="Unassembled WGS sequence"/>
</dbReference>
<dbReference type="OrthoDB" id="3251205at2759"/>
<dbReference type="AlphaFoldDB" id="S8DNV4"/>
<feature type="signal peptide" evidence="1">
    <location>
        <begin position="1"/>
        <end position="23"/>
    </location>
</feature>
<dbReference type="InterPro" id="IPR040521">
    <property type="entry name" value="KDZ"/>
</dbReference>
<dbReference type="Pfam" id="PF18758">
    <property type="entry name" value="KDZ"/>
    <property type="match status" value="1"/>
</dbReference>
<dbReference type="STRING" id="743788.S8DNV4"/>
<organism evidence="2 3">
    <name type="scientific">Fomitopsis schrenkii</name>
    <name type="common">Brown rot fungus</name>
    <dbReference type="NCBI Taxonomy" id="2126942"/>
    <lineage>
        <taxon>Eukaryota</taxon>
        <taxon>Fungi</taxon>
        <taxon>Dikarya</taxon>
        <taxon>Basidiomycota</taxon>
        <taxon>Agaricomycotina</taxon>
        <taxon>Agaricomycetes</taxon>
        <taxon>Polyporales</taxon>
        <taxon>Fomitopsis</taxon>
    </lineage>
</organism>
<name>S8DNV4_FOMSC</name>
<reference evidence="2 3" key="1">
    <citation type="journal article" date="2012" name="Science">
        <title>The Paleozoic origin of enzymatic lignin decomposition reconstructed from 31 fungal genomes.</title>
        <authorList>
            <person name="Floudas D."/>
            <person name="Binder M."/>
            <person name="Riley R."/>
            <person name="Barry K."/>
            <person name="Blanchette R.A."/>
            <person name="Henrissat B."/>
            <person name="Martinez A.T."/>
            <person name="Otillar R."/>
            <person name="Spatafora J.W."/>
            <person name="Yadav J.S."/>
            <person name="Aerts A."/>
            <person name="Benoit I."/>
            <person name="Boyd A."/>
            <person name="Carlson A."/>
            <person name="Copeland A."/>
            <person name="Coutinho P.M."/>
            <person name="de Vries R.P."/>
            <person name="Ferreira P."/>
            <person name="Findley K."/>
            <person name="Foster B."/>
            <person name="Gaskell J."/>
            <person name="Glotzer D."/>
            <person name="Gorecki P."/>
            <person name="Heitman J."/>
            <person name="Hesse C."/>
            <person name="Hori C."/>
            <person name="Igarashi K."/>
            <person name="Jurgens J.A."/>
            <person name="Kallen N."/>
            <person name="Kersten P."/>
            <person name="Kohler A."/>
            <person name="Kuees U."/>
            <person name="Kumar T.K.A."/>
            <person name="Kuo A."/>
            <person name="LaButti K."/>
            <person name="Larrondo L.F."/>
            <person name="Lindquist E."/>
            <person name="Ling A."/>
            <person name="Lombard V."/>
            <person name="Lucas S."/>
            <person name="Lundell T."/>
            <person name="Martin R."/>
            <person name="McLaughlin D.J."/>
            <person name="Morgenstern I."/>
            <person name="Morin E."/>
            <person name="Murat C."/>
            <person name="Nagy L.G."/>
            <person name="Nolan M."/>
            <person name="Ohm R.A."/>
            <person name="Patyshakuliyeva A."/>
            <person name="Rokas A."/>
            <person name="Ruiz-Duenas F.J."/>
            <person name="Sabat G."/>
            <person name="Salamov A."/>
            <person name="Samejima M."/>
            <person name="Schmutz J."/>
            <person name="Slot J.C."/>
            <person name="St John F."/>
            <person name="Stenlid J."/>
            <person name="Sun H."/>
            <person name="Sun S."/>
            <person name="Syed K."/>
            <person name="Tsang A."/>
            <person name="Wiebenga A."/>
            <person name="Young D."/>
            <person name="Pisabarro A."/>
            <person name="Eastwood D.C."/>
            <person name="Martin F."/>
            <person name="Cullen D."/>
            <person name="Grigoriev I.V."/>
            <person name="Hibbett D.S."/>
        </authorList>
    </citation>
    <scope>NUCLEOTIDE SEQUENCE</scope>
    <source>
        <strain evidence="3">FP-58527</strain>
    </source>
</reference>
<accession>S8DNV4</accession>
<keyword evidence="1" id="KW-0732">Signal</keyword>
<gene>
    <name evidence="2" type="ORF">FOMPIDRAFT_1055235</name>
</gene>
<feature type="chain" id="PRO_5004549993" evidence="1">
    <location>
        <begin position="24"/>
        <end position="230"/>
    </location>
</feature>
<evidence type="ECO:0000313" key="2">
    <source>
        <dbReference type="EMBL" id="EPS94297.1"/>
    </source>
</evidence>
<protein>
    <submittedName>
        <fullName evidence="2">Uncharacterized protein</fullName>
    </submittedName>
</protein>
<sequence length="230" mass="24564">MADLLVPLVLLCTPLSPSGGSHAQARSQEVPYKRTLVNQFSIAYDVYLEILHQVNLRVDKLEGEPPLQYSMLVTMDGNQSLKLVNELFRVGKTLRDDHHGNIATAAESAPAHLNSGPEGQMANAPAAPASQVPGLCSQAAEGGSTPPVSSAAAATDACEGGDYDEAFGFLGSSGKGNVQSQADIATCVKRWRNAGPELWKKMFALFTITGVFMCLCRHGHLLQGCQLKWI</sequence>
<dbReference type="HOGENOM" id="CLU_1204790_0_0_1"/>
<evidence type="ECO:0000256" key="1">
    <source>
        <dbReference type="SAM" id="SignalP"/>
    </source>
</evidence>
<proteinExistence type="predicted"/>
<dbReference type="InParanoid" id="S8DNV4"/>
<dbReference type="EMBL" id="KE504238">
    <property type="protein sequence ID" value="EPS94297.1"/>
    <property type="molecule type" value="Genomic_DNA"/>
</dbReference>